<protein>
    <submittedName>
        <fullName evidence="1">Uncharacterized protein</fullName>
    </submittedName>
</protein>
<evidence type="ECO:0000313" key="1">
    <source>
        <dbReference type="EMBL" id="CAN90190.1"/>
    </source>
</evidence>
<dbReference type="RefSeq" id="WP_012232668.1">
    <property type="nucleotide sequence ID" value="NC_010162.1"/>
</dbReference>
<keyword evidence="2" id="KW-1185">Reference proteome</keyword>
<dbReference type="STRING" id="448385.sce0034"/>
<gene>
    <name evidence="1" type="ordered locus">sce0034</name>
</gene>
<proteinExistence type="predicted"/>
<dbReference type="BioCyc" id="SCEL448385:SCE_RS00175-MONOMER"/>
<name>A9GKV5_SORC5</name>
<evidence type="ECO:0000313" key="2">
    <source>
        <dbReference type="Proteomes" id="UP000002139"/>
    </source>
</evidence>
<dbReference type="AlphaFoldDB" id="A9GKV5"/>
<dbReference type="HOGENOM" id="CLU_841722_0_0_7"/>
<reference evidence="1 2" key="1">
    <citation type="journal article" date="2007" name="Nat. Biotechnol.">
        <title>Complete genome sequence of the myxobacterium Sorangium cellulosum.</title>
        <authorList>
            <person name="Schneiker S."/>
            <person name="Perlova O."/>
            <person name="Kaiser O."/>
            <person name="Gerth K."/>
            <person name="Alici A."/>
            <person name="Altmeyer M.O."/>
            <person name="Bartels D."/>
            <person name="Bekel T."/>
            <person name="Beyer S."/>
            <person name="Bode E."/>
            <person name="Bode H.B."/>
            <person name="Bolten C.J."/>
            <person name="Choudhuri J.V."/>
            <person name="Doss S."/>
            <person name="Elnakady Y.A."/>
            <person name="Frank B."/>
            <person name="Gaigalat L."/>
            <person name="Goesmann A."/>
            <person name="Groeger C."/>
            <person name="Gross F."/>
            <person name="Jelsbak L."/>
            <person name="Jelsbak L."/>
            <person name="Kalinowski J."/>
            <person name="Kegler C."/>
            <person name="Knauber T."/>
            <person name="Konietzny S."/>
            <person name="Kopp M."/>
            <person name="Krause L."/>
            <person name="Krug D."/>
            <person name="Linke B."/>
            <person name="Mahmud T."/>
            <person name="Martinez-Arias R."/>
            <person name="McHardy A.C."/>
            <person name="Merai M."/>
            <person name="Meyer F."/>
            <person name="Mormann S."/>
            <person name="Munoz-Dorado J."/>
            <person name="Perez J."/>
            <person name="Pradella S."/>
            <person name="Rachid S."/>
            <person name="Raddatz G."/>
            <person name="Rosenau F."/>
            <person name="Rueckert C."/>
            <person name="Sasse F."/>
            <person name="Scharfe M."/>
            <person name="Schuster S.C."/>
            <person name="Suen G."/>
            <person name="Treuner-Lange A."/>
            <person name="Velicer G.J."/>
            <person name="Vorholter F.-J."/>
            <person name="Weissman K.J."/>
            <person name="Welch R.D."/>
            <person name="Wenzel S.C."/>
            <person name="Whitworth D.E."/>
            <person name="Wilhelm S."/>
            <person name="Wittmann C."/>
            <person name="Bloecker H."/>
            <person name="Puehler A."/>
            <person name="Mueller R."/>
        </authorList>
    </citation>
    <scope>NUCLEOTIDE SEQUENCE [LARGE SCALE GENOMIC DNA]</scope>
    <source>
        <strain evidence="2">So ce56</strain>
    </source>
</reference>
<dbReference type="OrthoDB" id="5499575at2"/>
<sequence>MPAEPITAAQIFERFFAPQYPPDALADLAGVRSTDANPAGNPSILAQIDHAAEVFARLAPAAFGAPDLGLDFSDASVHRLGAALTRERRDAWLAPAGGPSDARGSSGASAASAGGEPPLLVTLVTHGALYVGACVVKNHGGKWQVRRPLWESLVRLESSAGTGDLAIFQWWLKALSDEEIGRGRLVDRYRTHVEVPTFDAERLPILAAGDRRIPKLAKVRYDTLYKHLRAHLPELRSVGDDFPSPERFEELGFKSMEFALLGGGRMLLMHGATADGVHLLWLDASGFVKSLYYPADSFPAHVVQIEGQKIRVIVPVRGESQVHEMLWWGA</sequence>
<organism evidence="1 2">
    <name type="scientific">Sorangium cellulosum (strain So ce56)</name>
    <name type="common">Polyangium cellulosum (strain So ce56)</name>
    <dbReference type="NCBI Taxonomy" id="448385"/>
    <lineage>
        <taxon>Bacteria</taxon>
        <taxon>Pseudomonadati</taxon>
        <taxon>Myxococcota</taxon>
        <taxon>Polyangia</taxon>
        <taxon>Polyangiales</taxon>
        <taxon>Polyangiaceae</taxon>
        <taxon>Sorangium</taxon>
    </lineage>
</organism>
<dbReference type="EMBL" id="AM746676">
    <property type="protein sequence ID" value="CAN90190.1"/>
    <property type="molecule type" value="Genomic_DNA"/>
</dbReference>
<dbReference type="KEGG" id="scl:sce0034"/>
<accession>A9GKV5</accession>
<dbReference type="Proteomes" id="UP000002139">
    <property type="component" value="Chromosome"/>
</dbReference>